<evidence type="ECO:0000313" key="3">
    <source>
        <dbReference type="Proteomes" id="UP000187485"/>
    </source>
</evidence>
<evidence type="ECO:0000259" key="1">
    <source>
        <dbReference type="Pfam" id="PF20250"/>
    </source>
</evidence>
<dbReference type="STRING" id="870242.cpu_10980"/>
<name>A0A1L8CUJ3_9THEO</name>
<dbReference type="InterPro" id="IPR046866">
    <property type="entry name" value="FapA_N"/>
</dbReference>
<comment type="caution">
    <text evidence="2">The sequence shown here is derived from an EMBL/GenBank/DDBJ whole genome shotgun (WGS) entry which is preliminary data.</text>
</comment>
<accession>A0A1L8CUJ3</accession>
<proteinExistence type="predicted"/>
<protein>
    <recommendedName>
        <fullName evidence="1">Flagellar Assembly Protein A N-terminal region domain-containing protein</fullName>
    </recommendedName>
</protein>
<dbReference type="Pfam" id="PF20250">
    <property type="entry name" value="FapA_N"/>
    <property type="match status" value="1"/>
</dbReference>
<dbReference type="RefSeq" id="WP_159433974.1">
    <property type="nucleotide sequence ID" value="NZ_BDJK01000015.1"/>
</dbReference>
<organism evidence="2 3">
    <name type="scientific">Carboxydothermus pertinax</name>
    <dbReference type="NCBI Taxonomy" id="870242"/>
    <lineage>
        <taxon>Bacteria</taxon>
        <taxon>Bacillati</taxon>
        <taxon>Bacillota</taxon>
        <taxon>Clostridia</taxon>
        <taxon>Thermoanaerobacterales</taxon>
        <taxon>Thermoanaerobacteraceae</taxon>
        <taxon>Carboxydothermus</taxon>
    </lineage>
</organism>
<evidence type="ECO:0000313" key="2">
    <source>
        <dbReference type="EMBL" id="GAV22588.1"/>
    </source>
</evidence>
<sequence length="508" mass="56269">MTDSSTGSYWEVKVSNNNLEAYLKFSPLTQTEEGAFPSLEELKEFLKAKGIIYGIIEENLPLVLDHPGEFILVARGIEPVPPVPDELITYFESDDVKYSMDKLGHRVYYFKSLPQVTKGQVLAEVRRGKPGKNGVDIFGKPIKAPAYVPLKLKVHKGAEIKDDKVIATINGLPVRIGNAGFDVQNLLQLDGDLFYKTGNYQFIGSIKVNGNVRENVLIKAEGSVEVFGSVESAKIYAGESFIARKNIINSEITVGLRPMLASKVNAVVSDLVENLNPLILLIAQLLPNLKDTPVTLFRILQLLYKKPDELRLQLEKLKKAYQRLVECKPEMEAFWSEGLEKVTTIEKIVSALLRTISETVPAHILQQKINLWWHVLTEGGKYFQTEEKMFASTPYKLTVYSGQNARFNVYGDFILNGKSLYQCVVNASGVVFGESGTSVVGGVLTAGKAVALDEVGAPIGTGMEIIVGKNGTVKLKKVYPGVVVKIGRFQKIFKETEYQVFLTGEKDL</sequence>
<keyword evidence="3" id="KW-1185">Reference proteome</keyword>
<feature type="domain" description="Flagellar Assembly Protein A N-terminal region" evidence="1">
    <location>
        <begin position="11"/>
        <end position="176"/>
    </location>
</feature>
<dbReference type="EMBL" id="BDJK01000015">
    <property type="protein sequence ID" value="GAV22588.1"/>
    <property type="molecule type" value="Genomic_DNA"/>
</dbReference>
<dbReference type="InterPro" id="IPR005646">
    <property type="entry name" value="FapA"/>
</dbReference>
<reference evidence="3" key="1">
    <citation type="submission" date="2016-12" db="EMBL/GenBank/DDBJ databases">
        <title>Draft Genome Sequences od Carboxydothermus pertinax and islandicus, Hydrogenogenic Carboxydotrophic Bacteria.</title>
        <authorList>
            <person name="Fukuyama Y."/>
            <person name="Ohmae K."/>
            <person name="Yoneda Y."/>
            <person name="Yoshida T."/>
            <person name="Sako Y."/>
        </authorList>
    </citation>
    <scope>NUCLEOTIDE SEQUENCE [LARGE SCALE GENOMIC DNA]</scope>
    <source>
        <strain evidence="3">Ug1</strain>
    </source>
</reference>
<dbReference type="Pfam" id="PF03961">
    <property type="entry name" value="FapA"/>
    <property type="match status" value="1"/>
</dbReference>
<dbReference type="PANTHER" id="PTHR38032">
    <property type="entry name" value="POLYMERASE-RELATED"/>
    <property type="match status" value="1"/>
</dbReference>
<gene>
    <name evidence="2" type="ORF">cpu_10980</name>
</gene>
<dbReference type="OrthoDB" id="1279at2"/>
<dbReference type="AlphaFoldDB" id="A0A1L8CUJ3"/>
<dbReference type="PANTHER" id="PTHR38032:SF1">
    <property type="entry name" value="RNA-BINDING PROTEIN KHPB N-TERMINAL DOMAIN-CONTAINING PROTEIN"/>
    <property type="match status" value="1"/>
</dbReference>
<dbReference type="InterPro" id="IPR046865">
    <property type="entry name" value="FapA_b_solenoid"/>
</dbReference>
<dbReference type="Proteomes" id="UP000187485">
    <property type="component" value="Unassembled WGS sequence"/>
</dbReference>